<protein>
    <recommendedName>
        <fullName evidence="4">Integrase zinc-binding domain-containing protein</fullName>
    </recommendedName>
</protein>
<evidence type="ECO:0000313" key="3">
    <source>
        <dbReference type="Proteomes" id="UP001497444"/>
    </source>
</evidence>
<gene>
    <name evidence="2" type="ORF">CSSPJE1EN1_LOCUS25020</name>
</gene>
<keyword evidence="3" id="KW-1185">Reference proteome</keyword>
<proteinExistence type="predicted"/>
<organism evidence="2 3">
    <name type="scientific">Sphagnum jensenii</name>
    <dbReference type="NCBI Taxonomy" id="128206"/>
    <lineage>
        <taxon>Eukaryota</taxon>
        <taxon>Viridiplantae</taxon>
        <taxon>Streptophyta</taxon>
        <taxon>Embryophyta</taxon>
        <taxon>Bryophyta</taxon>
        <taxon>Sphagnophytina</taxon>
        <taxon>Sphagnopsida</taxon>
        <taxon>Sphagnales</taxon>
        <taxon>Sphagnaceae</taxon>
        <taxon>Sphagnum</taxon>
    </lineage>
</organism>
<accession>A0ABP0V7X4</accession>
<name>A0ABP0V7X4_9BRYO</name>
<evidence type="ECO:0000256" key="1">
    <source>
        <dbReference type="SAM" id="MobiDB-lite"/>
    </source>
</evidence>
<dbReference type="EMBL" id="CAXAQS010000017">
    <property type="protein sequence ID" value="CAK9249642.1"/>
    <property type="molecule type" value="Genomic_DNA"/>
</dbReference>
<feature type="region of interest" description="Disordered" evidence="1">
    <location>
        <begin position="354"/>
        <end position="385"/>
    </location>
</feature>
<dbReference type="Gene3D" id="1.10.340.70">
    <property type="match status" value="1"/>
</dbReference>
<evidence type="ECO:0008006" key="4">
    <source>
        <dbReference type="Google" id="ProtNLM"/>
    </source>
</evidence>
<reference evidence="2" key="1">
    <citation type="submission" date="2024-02" db="EMBL/GenBank/DDBJ databases">
        <authorList>
            <consortium name="ELIXIR-Norway"/>
            <consortium name="Elixir Norway"/>
        </authorList>
    </citation>
    <scope>NUCLEOTIDE SEQUENCE</scope>
</reference>
<evidence type="ECO:0000313" key="2">
    <source>
        <dbReference type="EMBL" id="CAK9249642.1"/>
    </source>
</evidence>
<comment type="caution">
    <text evidence="2">The sequence shown here is derived from an EMBL/GenBank/DDBJ whole genome shotgun (WGS) entry which is preliminary data.</text>
</comment>
<dbReference type="Proteomes" id="UP001497444">
    <property type="component" value="Unassembled WGS sequence"/>
</dbReference>
<sequence length="385" mass="44114">MVFDAYGRRGRWIDMLQDFSFKILHRLGMKHTNVDALSQNLVGVATDDDDFSREIQDIGTKPGGSIEATGGIFSVRCGRESEWLGLRRQSGGLKQHHGCCFGINHWRWSEGHQLFMLDVLIEISQEEEDDSPEEGAEARVEKEVRNSWSSKTKRVQKERKTIYYDRKQQLELVLTAQELLGDDGHETGDVRPADDEACAEDTSKNDIWEDEVCLRLLREGIIPDTVDPQTSKRARRRVIHYCWKNEKLYFKGLYVPKPEDRLKLVSQMHEELGHFGEQRTLAEIYRRADNYLDALTNEIDDTSSIEDTTVQFLEKVQLIASIHECVLLNVEQTHKKQKNMKMTTQLMEWSGAALMSGGGKVGSEESEEKEACARSQGMKKKEEGE</sequence>